<dbReference type="Gene3D" id="1.25.40.10">
    <property type="entry name" value="Tetratricopeptide repeat domain"/>
    <property type="match status" value="1"/>
</dbReference>
<dbReference type="SUPFAM" id="SSF48452">
    <property type="entry name" value="TPR-like"/>
    <property type="match status" value="1"/>
</dbReference>
<dbReference type="Pfam" id="PF13424">
    <property type="entry name" value="TPR_12"/>
    <property type="match status" value="1"/>
</dbReference>
<accession>A0A4V4HFJ9</accession>
<protein>
    <submittedName>
        <fullName evidence="3">Uncharacterized protein</fullName>
    </submittedName>
</protein>
<evidence type="ECO:0000313" key="3">
    <source>
        <dbReference type="EMBL" id="THU95155.1"/>
    </source>
</evidence>
<name>A0A4V4HFJ9_DENBC</name>
<feature type="coiled-coil region" evidence="1">
    <location>
        <begin position="169"/>
        <end position="229"/>
    </location>
</feature>
<evidence type="ECO:0000313" key="4">
    <source>
        <dbReference type="Proteomes" id="UP000297245"/>
    </source>
</evidence>
<dbReference type="InterPro" id="IPR011990">
    <property type="entry name" value="TPR-like_helical_dom_sf"/>
</dbReference>
<dbReference type="AlphaFoldDB" id="A0A4V4HFJ9"/>
<evidence type="ECO:0000256" key="1">
    <source>
        <dbReference type="SAM" id="Coils"/>
    </source>
</evidence>
<dbReference type="OrthoDB" id="431454at2759"/>
<dbReference type="EMBL" id="ML179207">
    <property type="protein sequence ID" value="THU95155.1"/>
    <property type="molecule type" value="Genomic_DNA"/>
</dbReference>
<sequence length="288" mass="33528">MVQSTFFTVVLKLYSKTPDTQTRNTQNLTRKSRTTRKFPGADSNRTTNPEGIQLLSPIRHFALENLPKREDLVAELFGIYTQFLNANWDYNEGRLHKTVPQELLNLHSVLHDAIKAEKRDTALIRASICFTRWSLYIGNSVEDIIRQATDSKAELRVDIPEVFLNRAKLDEAEESLNQVVELHRQAQDVLGEATDLQNLGDVCLRRSKLDEAEESLNQAVELHRQAQNVLGEAYDLQRLEQVYLRREQLEGFGQTWMEGDRMYGYYGSLRIWISFFDKWRTLQKLKQH</sequence>
<reference evidence="3 4" key="1">
    <citation type="journal article" date="2019" name="Nat. Ecol. Evol.">
        <title>Megaphylogeny resolves global patterns of mushroom evolution.</title>
        <authorList>
            <person name="Varga T."/>
            <person name="Krizsan K."/>
            <person name="Foldi C."/>
            <person name="Dima B."/>
            <person name="Sanchez-Garcia M."/>
            <person name="Sanchez-Ramirez S."/>
            <person name="Szollosi G.J."/>
            <person name="Szarkandi J.G."/>
            <person name="Papp V."/>
            <person name="Albert L."/>
            <person name="Andreopoulos W."/>
            <person name="Angelini C."/>
            <person name="Antonin V."/>
            <person name="Barry K.W."/>
            <person name="Bougher N.L."/>
            <person name="Buchanan P."/>
            <person name="Buyck B."/>
            <person name="Bense V."/>
            <person name="Catcheside P."/>
            <person name="Chovatia M."/>
            <person name="Cooper J."/>
            <person name="Damon W."/>
            <person name="Desjardin D."/>
            <person name="Finy P."/>
            <person name="Geml J."/>
            <person name="Haridas S."/>
            <person name="Hughes K."/>
            <person name="Justo A."/>
            <person name="Karasinski D."/>
            <person name="Kautmanova I."/>
            <person name="Kiss B."/>
            <person name="Kocsube S."/>
            <person name="Kotiranta H."/>
            <person name="LaButti K.M."/>
            <person name="Lechner B.E."/>
            <person name="Liimatainen K."/>
            <person name="Lipzen A."/>
            <person name="Lukacs Z."/>
            <person name="Mihaltcheva S."/>
            <person name="Morgado L.N."/>
            <person name="Niskanen T."/>
            <person name="Noordeloos M.E."/>
            <person name="Ohm R.A."/>
            <person name="Ortiz-Santana B."/>
            <person name="Ovrebo C."/>
            <person name="Racz N."/>
            <person name="Riley R."/>
            <person name="Savchenko A."/>
            <person name="Shiryaev A."/>
            <person name="Soop K."/>
            <person name="Spirin V."/>
            <person name="Szebenyi C."/>
            <person name="Tomsovsky M."/>
            <person name="Tulloss R.E."/>
            <person name="Uehling J."/>
            <person name="Grigoriev I.V."/>
            <person name="Vagvolgyi C."/>
            <person name="Papp T."/>
            <person name="Martin F.M."/>
            <person name="Miettinen O."/>
            <person name="Hibbett D.S."/>
            <person name="Nagy L.G."/>
        </authorList>
    </citation>
    <scope>NUCLEOTIDE SEQUENCE [LARGE SCALE GENOMIC DNA]</scope>
    <source>
        <strain evidence="3 4">CBS 962.96</strain>
    </source>
</reference>
<dbReference type="Proteomes" id="UP000297245">
    <property type="component" value="Unassembled WGS sequence"/>
</dbReference>
<keyword evidence="4" id="KW-1185">Reference proteome</keyword>
<organism evidence="3 4">
    <name type="scientific">Dendrothele bispora (strain CBS 962.96)</name>
    <dbReference type="NCBI Taxonomy" id="1314807"/>
    <lineage>
        <taxon>Eukaryota</taxon>
        <taxon>Fungi</taxon>
        <taxon>Dikarya</taxon>
        <taxon>Basidiomycota</taxon>
        <taxon>Agaricomycotina</taxon>
        <taxon>Agaricomycetes</taxon>
        <taxon>Agaricomycetidae</taxon>
        <taxon>Agaricales</taxon>
        <taxon>Agaricales incertae sedis</taxon>
        <taxon>Dendrothele</taxon>
    </lineage>
</organism>
<feature type="region of interest" description="Disordered" evidence="2">
    <location>
        <begin position="20"/>
        <end position="49"/>
    </location>
</feature>
<evidence type="ECO:0000256" key="2">
    <source>
        <dbReference type="SAM" id="MobiDB-lite"/>
    </source>
</evidence>
<feature type="compositionally biased region" description="Polar residues" evidence="2">
    <location>
        <begin position="20"/>
        <end position="29"/>
    </location>
</feature>
<proteinExistence type="predicted"/>
<gene>
    <name evidence="3" type="ORF">K435DRAFT_798374</name>
</gene>
<keyword evidence="1" id="KW-0175">Coiled coil</keyword>